<accession>A0AAU7VH31</accession>
<gene>
    <name evidence="1" type="ORF">PRVXT_001559</name>
</gene>
<evidence type="ECO:0000313" key="1">
    <source>
        <dbReference type="EMBL" id="XBX73569.1"/>
    </source>
</evidence>
<dbReference type="EMBL" id="CP158367">
    <property type="protein sequence ID" value="XBX73569.1"/>
    <property type="molecule type" value="Genomic_DNA"/>
</dbReference>
<protein>
    <recommendedName>
        <fullName evidence="2">Uracil DNA glycosylase superfamily protein</fullName>
    </recommendedName>
</protein>
<dbReference type="AlphaFoldDB" id="A0AAU7VH31"/>
<name>A0AAU7VH31_9FIRM</name>
<organism evidence="1">
    <name type="scientific">Proteinivorax tanatarense</name>
    <dbReference type="NCBI Taxonomy" id="1260629"/>
    <lineage>
        <taxon>Bacteria</taxon>
        <taxon>Bacillati</taxon>
        <taxon>Bacillota</taxon>
        <taxon>Clostridia</taxon>
        <taxon>Eubacteriales</taxon>
        <taxon>Proteinivoracaceae</taxon>
        <taxon>Proteinivorax</taxon>
    </lineage>
</organism>
<proteinExistence type="predicted"/>
<reference evidence="1" key="1">
    <citation type="journal article" date="2013" name="Extremophiles">
        <title>Proteinivorax tanatarense gen. nov., sp. nov., an anaerobic, haloalkaliphilic, proteolytic bacterium isolated from a decaying algal bloom, and proposal of Proteinivoraceae fam. nov.</title>
        <authorList>
            <person name="Kevbrin V."/>
            <person name="Boltyanskaya Y."/>
            <person name="Zhilina T."/>
            <person name="Kolganova T."/>
            <person name="Lavrentjeva E."/>
            <person name="Kuznetsov B."/>
        </authorList>
    </citation>
    <scope>NUCLEOTIDE SEQUENCE</scope>
    <source>
        <strain evidence="1">Z-910T</strain>
    </source>
</reference>
<reference evidence="1" key="2">
    <citation type="submission" date="2024-06" db="EMBL/GenBank/DDBJ databases">
        <authorList>
            <person name="Petrova K.O."/>
            <person name="Toshchakov S.V."/>
            <person name="Boltjanskaja Y.V."/>
            <person name="Kevbrin V."/>
        </authorList>
    </citation>
    <scope>NUCLEOTIDE SEQUENCE</scope>
    <source>
        <strain evidence="1">Z-910T</strain>
    </source>
</reference>
<evidence type="ECO:0008006" key="2">
    <source>
        <dbReference type="Google" id="ProtNLM"/>
    </source>
</evidence>
<dbReference type="RefSeq" id="WP_350342331.1">
    <property type="nucleotide sequence ID" value="NZ_CP158367.1"/>
</dbReference>
<sequence length="260" mass="30240">MLIPDMEKFHENDKEMLTDLERLFRRWYKSALSKSFMYNYNADSLVFDGFYPYYYNQKVKVLFIGRESLGISGQNYITVLYDAYKNNKVGSKTINRSSFHARMFYITYALNNQEYNWSNIPYASELTDSFGTKEGISFSFMNLSKLSNESSGWSADWPLIDNFVSSFKSDEINFFNEQISILKPDLIIAMNLGKSLRALGNLTSIEKGKNVNVHKLKVNDSYIPLLNTFHFSAPAKKDPDDYFKPVIEAYKKYVLKLNKL</sequence>